<gene>
    <name evidence="1" type="ORF">LCGC14_2788290</name>
</gene>
<reference evidence="1" key="1">
    <citation type="journal article" date="2015" name="Nature">
        <title>Complex archaea that bridge the gap between prokaryotes and eukaryotes.</title>
        <authorList>
            <person name="Spang A."/>
            <person name="Saw J.H."/>
            <person name="Jorgensen S.L."/>
            <person name="Zaremba-Niedzwiedzka K."/>
            <person name="Martijn J."/>
            <person name="Lind A.E."/>
            <person name="van Eijk R."/>
            <person name="Schleper C."/>
            <person name="Guy L."/>
            <person name="Ettema T.J."/>
        </authorList>
    </citation>
    <scope>NUCLEOTIDE SEQUENCE</scope>
</reference>
<proteinExistence type="predicted"/>
<comment type="caution">
    <text evidence="1">The sequence shown here is derived from an EMBL/GenBank/DDBJ whole genome shotgun (WGS) entry which is preliminary data.</text>
</comment>
<dbReference type="AlphaFoldDB" id="A0A0F8ZDE5"/>
<evidence type="ECO:0000313" key="1">
    <source>
        <dbReference type="EMBL" id="KKK83945.1"/>
    </source>
</evidence>
<accession>A0A0F8ZDE5</accession>
<feature type="non-terminal residue" evidence="1">
    <location>
        <position position="1"/>
    </location>
</feature>
<protein>
    <submittedName>
        <fullName evidence="1">Uncharacterized protein</fullName>
    </submittedName>
</protein>
<sequence>TEQNWKVMEPNQKAIEKGYSKRRGRVMFPTSHDITMESLNGCLIVLKKLIDSGNEILITTKPILSVIKIICNNFYKKKDLIQFRFTITSLSNKLLSYWEPGAPPFDERLKSLIHGYEQGYKTDRWRAG</sequence>
<dbReference type="EMBL" id="LAZR01051995">
    <property type="protein sequence ID" value="KKK83945.1"/>
    <property type="molecule type" value="Genomic_DNA"/>
</dbReference>
<dbReference type="Gene3D" id="3.80.30.30">
    <property type="match status" value="1"/>
</dbReference>
<name>A0A0F8ZDE5_9ZZZZ</name>
<organism evidence="1">
    <name type="scientific">marine sediment metagenome</name>
    <dbReference type="NCBI Taxonomy" id="412755"/>
    <lineage>
        <taxon>unclassified sequences</taxon>
        <taxon>metagenomes</taxon>
        <taxon>ecological metagenomes</taxon>
    </lineage>
</organism>